<feature type="compositionally biased region" description="Basic and acidic residues" evidence="4">
    <location>
        <begin position="1088"/>
        <end position="1101"/>
    </location>
</feature>
<feature type="region of interest" description="Disordered" evidence="4">
    <location>
        <begin position="1015"/>
        <end position="1169"/>
    </location>
</feature>
<feature type="region of interest" description="Disordered" evidence="4">
    <location>
        <begin position="294"/>
        <end position="448"/>
    </location>
</feature>
<dbReference type="Proteomes" id="UP000224006">
    <property type="component" value="Chromosome I"/>
</dbReference>
<feature type="compositionally biased region" description="Low complexity" evidence="4">
    <location>
        <begin position="1192"/>
        <end position="1225"/>
    </location>
</feature>
<feature type="compositionally biased region" description="Basic and acidic residues" evidence="4">
    <location>
        <begin position="517"/>
        <end position="529"/>
    </location>
</feature>
<evidence type="ECO:0000256" key="2">
    <source>
        <dbReference type="ARBA" id="ARBA00022771"/>
    </source>
</evidence>
<evidence type="ECO:0000256" key="4">
    <source>
        <dbReference type="SAM" id="MobiDB-lite"/>
    </source>
</evidence>
<feature type="compositionally biased region" description="Low complexity" evidence="4">
    <location>
        <begin position="312"/>
        <end position="331"/>
    </location>
</feature>
<comment type="caution">
    <text evidence="6">The sequence shown here is derived from an EMBL/GenBank/DDBJ whole genome shotgun (WGS) entry which is preliminary data.</text>
</comment>
<feature type="compositionally biased region" description="Basic and acidic residues" evidence="4">
    <location>
        <begin position="373"/>
        <end position="399"/>
    </location>
</feature>
<feature type="compositionally biased region" description="Low complexity" evidence="4">
    <location>
        <begin position="426"/>
        <end position="437"/>
    </location>
</feature>
<keyword evidence="7" id="KW-1185">Reference proteome</keyword>
<dbReference type="RefSeq" id="XP_029222371.1">
    <property type="nucleotide sequence ID" value="XM_029359458.1"/>
</dbReference>
<feature type="compositionally biased region" description="Basic and acidic residues" evidence="4">
    <location>
        <begin position="1047"/>
        <end position="1056"/>
    </location>
</feature>
<dbReference type="Pfam" id="PF00628">
    <property type="entry name" value="PHD"/>
    <property type="match status" value="1"/>
</dbReference>
<feature type="compositionally biased region" description="Basic and acidic residues" evidence="4">
    <location>
        <begin position="540"/>
        <end position="566"/>
    </location>
</feature>
<keyword evidence="1" id="KW-0479">Metal-binding</keyword>
<keyword evidence="3" id="KW-0862">Zinc</keyword>
<reference evidence="6 7" key="1">
    <citation type="submission" date="2017-09" db="EMBL/GenBank/DDBJ databases">
        <title>Genome sequencing of Besnoitia besnoiti strain Bb-Ger1.</title>
        <authorList>
            <person name="Schares G."/>
            <person name="Venepally P."/>
            <person name="Lorenzi H.A."/>
        </authorList>
    </citation>
    <scope>NUCLEOTIDE SEQUENCE [LARGE SCALE GENOMIC DNA]</scope>
    <source>
        <strain evidence="6 7">Bb-Ger1</strain>
    </source>
</reference>
<dbReference type="KEGG" id="bbes:BESB_007030"/>
<dbReference type="SUPFAM" id="SSF57903">
    <property type="entry name" value="FYVE/PHD zinc finger"/>
    <property type="match status" value="1"/>
</dbReference>
<evidence type="ECO:0000256" key="1">
    <source>
        <dbReference type="ARBA" id="ARBA00022723"/>
    </source>
</evidence>
<evidence type="ECO:0000256" key="3">
    <source>
        <dbReference type="ARBA" id="ARBA00022833"/>
    </source>
</evidence>
<feature type="region of interest" description="Disordered" evidence="4">
    <location>
        <begin position="1297"/>
        <end position="1316"/>
    </location>
</feature>
<keyword evidence="2" id="KW-0863">Zinc-finger</keyword>
<feature type="compositionally biased region" description="Basic and acidic residues" evidence="4">
    <location>
        <begin position="1153"/>
        <end position="1168"/>
    </location>
</feature>
<feature type="compositionally biased region" description="Low complexity" evidence="4">
    <location>
        <begin position="294"/>
        <end position="304"/>
    </location>
</feature>
<dbReference type="OrthoDB" id="354932at2759"/>
<dbReference type="EMBL" id="NWUJ01000001">
    <property type="protein sequence ID" value="PFH38362.1"/>
    <property type="molecule type" value="Genomic_DNA"/>
</dbReference>
<feature type="region of interest" description="Disordered" evidence="4">
    <location>
        <begin position="916"/>
        <end position="937"/>
    </location>
</feature>
<dbReference type="Gene3D" id="3.30.40.10">
    <property type="entry name" value="Zinc/RING finger domain, C3HC4 (zinc finger)"/>
    <property type="match status" value="1"/>
</dbReference>
<feature type="region of interest" description="Disordered" evidence="4">
    <location>
        <begin position="484"/>
        <end position="581"/>
    </location>
</feature>
<proteinExistence type="predicted"/>
<dbReference type="VEuPathDB" id="ToxoDB:BESB_007030"/>
<dbReference type="GeneID" id="40305766"/>
<dbReference type="GO" id="GO:0008270">
    <property type="term" value="F:zinc ion binding"/>
    <property type="evidence" value="ECO:0007669"/>
    <property type="project" value="UniProtKB-KW"/>
</dbReference>
<evidence type="ECO:0000259" key="5">
    <source>
        <dbReference type="Pfam" id="PF00628"/>
    </source>
</evidence>
<organism evidence="6 7">
    <name type="scientific">Besnoitia besnoiti</name>
    <name type="common">Apicomplexan protozoan</name>
    <dbReference type="NCBI Taxonomy" id="94643"/>
    <lineage>
        <taxon>Eukaryota</taxon>
        <taxon>Sar</taxon>
        <taxon>Alveolata</taxon>
        <taxon>Apicomplexa</taxon>
        <taxon>Conoidasida</taxon>
        <taxon>Coccidia</taxon>
        <taxon>Eucoccidiorida</taxon>
        <taxon>Eimeriorina</taxon>
        <taxon>Sarcocystidae</taxon>
        <taxon>Besnoitia</taxon>
    </lineage>
</organism>
<protein>
    <recommendedName>
        <fullName evidence="5">PHD-type domain-containing protein</fullName>
    </recommendedName>
</protein>
<sequence length="1339" mass="140347">MATEGRFQRGKPSHTVMPPAAASFAPENCSVSQLAYLTPQFLLEAFPPINACPAPLSCAALLSSSSGSASSASSAASAASTYYSFPSSAAVPVTQDSKGDAQVFASALVAATHARVCEEGKERQISRFVATACRVLRLGRGSDHPSTCRASVSRAPSSLPLSCPLPRPSPQRCTVEPGDASADLFSAGLCLSSSLSLKDGEPTPAAHSDGTRSGAARRLASPLFSLDSGPNTALETGGDGDAASALRTALREVLQASGAELLLCVAYEDRSSSALSPPDAPLLAERSAAACVAHEAPRRAAAPRGAERRGVPARSGVSSATPAPSSSAASAGRGRKRSNDLAGSYIPRITASGSGDPGAGAKKAEPPRGLAQSREEEGTDDGRNVLRLRSDRSRGRRLDAGAPWDAGQVVPRSQIPKALPERTRADSAASSPPSRLSRPGEKLEHQKHPIYSLSSDTLRIPAFAAGFRAAALQAVQAFLDRSLPREERNSSKGGLQAPPREAAHLPERRRRPLISSTERREGGAEDRGGDGGAASAPRSPTRDNTARRTERQRDSEETAEGDETREASGGNDSSMSWPEEKDQQLNAVRALLAADVDHETAHTEEQISAALSPEGNGGSPIELCEVNADEMPLLHIWNPQPRNPCAIARLRPDAKGVPADAKGPLVLGHVGGIVAPVGPQALAKAFSIPLPEIPLPEALPEPRNGASRPISSREKSLQKAARRRKTLELCLTGACSPSVSLPAASANAAACPASSLAPASPHPNASLSSSFLASVAFSPAACAVDVAVPQLLGVPASHAVRPNCAYHVVWVNGWPHVFLCSLPGVSIVPGSPLFADRFSSLSPQHQRRYLRAARFALRSRVVHVLSRTAPLTRVVPLGAAFAPQALPPFASPARQSTPFFSGSDAVWHAQHQARAGHSTAPSCSSPAASPDFRASSEIDCTPESDDAMMQGSAAMPANADGARNVFNAVATQPDSSSPASTDEKAAVALLELRQAHAQRGAARSARCEVCKRDSCPACAARGPPPDPPGADPGGKRPVTDSPRPPLLRRDPLETRPRQARAKRQRPARGACAERRRSTTAVYEDAPEEDARRHAAHADRDTNGGGEDGEPDELERWRDGENEDSEQGPAGTKTRPWGSRISAERGRRRTGPRTRGDVSAGDREGREAGDGCEALADLPANRQQPISARTRLAAKTSAPSSLSSSAPSSLQAPSPTAAGSAGGAAPRETPQSTRVCCALLTCDLCARSFHLQCLGLPVDFAPDPVREWLCFVCVQRGQQLAATRGALLTFPRTYAERDGEEDAATEEVDRWRTDPDSGGWTVEVMSLTFESPEALHTQAS</sequence>
<dbReference type="InterPro" id="IPR013083">
    <property type="entry name" value="Znf_RING/FYVE/PHD"/>
</dbReference>
<feature type="compositionally biased region" description="Low complexity" evidence="4">
    <location>
        <begin position="918"/>
        <end position="930"/>
    </location>
</feature>
<gene>
    <name evidence="6" type="ORF">BESB_007030</name>
</gene>
<accession>A0A2A9MQN5</accession>
<feature type="region of interest" description="Disordered" evidence="4">
    <location>
        <begin position="696"/>
        <end position="718"/>
    </location>
</feature>
<feature type="domain" description="PHD-type" evidence="5">
    <location>
        <begin position="1237"/>
        <end position="1272"/>
    </location>
</feature>
<dbReference type="InterPro" id="IPR011011">
    <property type="entry name" value="Znf_FYVE_PHD"/>
</dbReference>
<dbReference type="InterPro" id="IPR019787">
    <property type="entry name" value="Znf_PHD-finger"/>
</dbReference>
<feature type="compositionally biased region" description="Basic and acidic residues" evidence="4">
    <location>
        <begin position="438"/>
        <end position="447"/>
    </location>
</feature>
<name>A0A2A9MQN5_BESBE</name>
<feature type="compositionally biased region" description="Basic residues" evidence="4">
    <location>
        <begin position="1057"/>
        <end position="1066"/>
    </location>
</feature>
<feature type="region of interest" description="Disordered" evidence="4">
    <location>
        <begin position="1188"/>
        <end position="1228"/>
    </location>
</feature>
<evidence type="ECO:0000313" key="6">
    <source>
        <dbReference type="EMBL" id="PFH38362.1"/>
    </source>
</evidence>
<evidence type="ECO:0000313" key="7">
    <source>
        <dbReference type="Proteomes" id="UP000224006"/>
    </source>
</evidence>